<dbReference type="GO" id="GO:0016491">
    <property type="term" value="F:oxidoreductase activity"/>
    <property type="evidence" value="ECO:0007669"/>
    <property type="project" value="UniProtKB-KW"/>
</dbReference>
<evidence type="ECO:0000313" key="4">
    <source>
        <dbReference type="EMBL" id="TQE97585.1"/>
    </source>
</evidence>
<evidence type="ECO:0000256" key="2">
    <source>
        <dbReference type="ARBA" id="ARBA00023002"/>
    </source>
</evidence>
<evidence type="ECO:0000313" key="5">
    <source>
        <dbReference type="Proteomes" id="UP000317371"/>
    </source>
</evidence>
<evidence type="ECO:0000256" key="1">
    <source>
        <dbReference type="ARBA" id="ARBA00007118"/>
    </source>
</evidence>
<dbReference type="RefSeq" id="WP_141608312.1">
    <property type="nucleotide sequence ID" value="NZ_VIGC02000002.1"/>
</dbReference>
<dbReference type="InterPro" id="IPR029479">
    <property type="entry name" value="Nitroreductase"/>
</dbReference>
<dbReference type="PANTHER" id="PTHR43673:SF10">
    <property type="entry name" value="NADH DEHYDROGENASE_NAD(P)H NITROREDUCTASE XCC3605-RELATED"/>
    <property type="match status" value="1"/>
</dbReference>
<dbReference type="Gene3D" id="3.40.109.10">
    <property type="entry name" value="NADH Oxidase"/>
    <property type="match status" value="1"/>
</dbReference>
<proteinExistence type="inferred from homology"/>
<dbReference type="SUPFAM" id="SSF55469">
    <property type="entry name" value="FMN-dependent nitroreductase-like"/>
    <property type="match status" value="1"/>
</dbReference>
<dbReference type="PANTHER" id="PTHR43673">
    <property type="entry name" value="NAD(P)H NITROREDUCTASE YDGI-RELATED"/>
    <property type="match status" value="1"/>
</dbReference>
<protein>
    <submittedName>
        <fullName evidence="4">Nitroreductase</fullName>
    </submittedName>
</protein>
<dbReference type="Pfam" id="PF00881">
    <property type="entry name" value="Nitroreductase"/>
    <property type="match status" value="2"/>
</dbReference>
<dbReference type="OrthoDB" id="9812105at2"/>
<keyword evidence="2" id="KW-0560">Oxidoreductase</keyword>
<feature type="domain" description="Nitroreductase" evidence="3">
    <location>
        <begin position="13"/>
        <end position="74"/>
    </location>
</feature>
<evidence type="ECO:0000259" key="3">
    <source>
        <dbReference type="Pfam" id="PF00881"/>
    </source>
</evidence>
<comment type="similarity">
    <text evidence="1">Belongs to the nitroreductase family.</text>
</comment>
<keyword evidence="5" id="KW-1185">Reference proteome</keyword>
<dbReference type="InParanoid" id="A0A540VLF7"/>
<name>A0A540VLF7_9CHLR</name>
<gene>
    <name evidence="4" type="ORF">FKZ61_01545</name>
</gene>
<sequence>MEVFEAIQTLLAVREYKDQAIPRESVTRILEAGRLTGSSRNRQDWAFIAVTERATLRRLGELASTGPYIAQAALAIAVVVPESPVGYIDGARAVQDMMLAAWEMGIGSNWVGNVNTPAIKELLNVPSERMILTIVPFGYPTRKLGKGIKQRKALAEVAHQERFGQPYTG</sequence>
<organism evidence="4 5">
    <name type="scientific">Litorilinea aerophila</name>
    <dbReference type="NCBI Taxonomy" id="1204385"/>
    <lineage>
        <taxon>Bacteria</taxon>
        <taxon>Bacillati</taxon>
        <taxon>Chloroflexota</taxon>
        <taxon>Caldilineae</taxon>
        <taxon>Caldilineales</taxon>
        <taxon>Caldilineaceae</taxon>
        <taxon>Litorilinea</taxon>
    </lineage>
</organism>
<reference evidence="4 5" key="1">
    <citation type="submission" date="2019-06" db="EMBL/GenBank/DDBJ databases">
        <title>Genome sequence of Litorilinea aerophila BAA-2444.</title>
        <authorList>
            <person name="Maclea K.S."/>
            <person name="Maurais E.G."/>
            <person name="Iannazzi L.C."/>
        </authorList>
    </citation>
    <scope>NUCLEOTIDE SEQUENCE [LARGE SCALE GENOMIC DNA]</scope>
    <source>
        <strain evidence="4 5">ATCC BAA-2444</strain>
    </source>
</reference>
<dbReference type="Proteomes" id="UP000317371">
    <property type="component" value="Unassembled WGS sequence"/>
</dbReference>
<comment type="caution">
    <text evidence="4">The sequence shown here is derived from an EMBL/GenBank/DDBJ whole genome shotgun (WGS) entry which is preliminary data.</text>
</comment>
<accession>A0A540VLF7</accession>
<dbReference type="FunCoup" id="A0A540VLF7">
    <property type="interactions" value="65"/>
</dbReference>
<dbReference type="AlphaFoldDB" id="A0A540VLF7"/>
<dbReference type="InterPro" id="IPR000415">
    <property type="entry name" value="Nitroreductase-like"/>
</dbReference>
<feature type="domain" description="Nitroreductase" evidence="3">
    <location>
        <begin position="88"/>
        <end position="139"/>
    </location>
</feature>
<dbReference type="EMBL" id="VIGC01000002">
    <property type="protein sequence ID" value="TQE97585.1"/>
    <property type="molecule type" value="Genomic_DNA"/>
</dbReference>